<keyword evidence="5" id="KW-0677">Repeat</keyword>
<dbReference type="EMBL" id="SZWE01000002">
    <property type="protein sequence ID" value="MRU16730.1"/>
    <property type="molecule type" value="Genomic_DNA"/>
</dbReference>
<keyword evidence="11" id="KW-1185">Reference proteome</keyword>
<dbReference type="SUPFAM" id="SSF51120">
    <property type="entry name" value="beta-Roll"/>
    <property type="match status" value="13"/>
</dbReference>
<feature type="region of interest" description="Disordered" evidence="8">
    <location>
        <begin position="321"/>
        <end position="347"/>
    </location>
</feature>
<dbReference type="Proteomes" id="UP000564704">
    <property type="component" value="Unassembled WGS sequence"/>
</dbReference>
<feature type="region of interest" description="Disordered" evidence="8">
    <location>
        <begin position="1426"/>
        <end position="1448"/>
    </location>
</feature>
<evidence type="ECO:0000313" key="11">
    <source>
        <dbReference type="Proteomes" id="UP000564704"/>
    </source>
</evidence>
<dbReference type="PANTHER" id="PTHR38340">
    <property type="entry name" value="S-LAYER PROTEIN"/>
    <property type="match status" value="1"/>
</dbReference>
<evidence type="ECO:0000256" key="7">
    <source>
        <dbReference type="ARBA" id="ARBA00023136"/>
    </source>
</evidence>
<accession>A0A844D1N9</accession>
<keyword evidence="3" id="KW-0964">Secreted</keyword>
<evidence type="ECO:0000313" key="10">
    <source>
        <dbReference type="EMBL" id="MRU16730.1"/>
    </source>
</evidence>
<dbReference type="Gene3D" id="2.170.16.10">
    <property type="entry name" value="Hedgehog/Intein (Hint) domain"/>
    <property type="match status" value="1"/>
</dbReference>
<evidence type="ECO:0000256" key="5">
    <source>
        <dbReference type="ARBA" id="ARBA00022737"/>
    </source>
</evidence>
<dbReference type="GO" id="GO:0005576">
    <property type="term" value="C:extracellular region"/>
    <property type="evidence" value="ECO:0007669"/>
    <property type="project" value="UniProtKB-SubCell"/>
</dbReference>
<evidence type="ECO:0000259" key="9">
    <source>
        <dbReference type="Pfam" id="PF13403"/>
    </source>
</evidence>
<dbReference type="Gene3D" id="2.150.10.10">
    <property type="entry name" value="Serralysin-like metalloprotease, C-terminal"/>
    <property type="match status" value="16"/>
</dbReference>
<reference evidence="10 11" key="1">
    <citation type="submission" date="2019-05" db="EMBL/GenBank/DDBJ databases">
        <title>Roseovarius bejariae sp. nov., a moderately halophylic bacterium isolated from a saline soil in Rambla Salada (Murcia).</title>
        <authorList>
            <person name="Castro D.J."/>
            <person name="Gomez-Altuve A."/>
            <person name="Reina J.C."/>
            <person name="Rodriguez M."/>
            <person name="Sampedro I."/>
            <person name="Llamas I."/>
            <person name="Martinez-Checa F."/>
        </authorList>
    </citation>
    <scope>NUCLEOTIDE SEQUENCE [LARGE SCALE GENOMIC DNA]</scope>
    <source>
        <strain evidence="10 11">A21</strain>
    </source>
</reference>
<keyword evidence="4" id="KW-0800">Toxin</keyword>
<dbReference type="PRINTS" id="PR00313">
    <property type="entry name" value="CABNDNGRPT"/>
</dbReference>
<evidence type="ECO:0000256" key="4">
    <source>
        <dbReference type="ARBA" id="ARBA00022656"/>
    </source>
</evidence>
<dbReference type="InterPro" id="IPR003995">
    <property type="entry name" value="RTX_toxin_determinant-A"/>
</dbReference>
<dbReference type="PROSITE" id="PS00330">
    <property type="entry name" value="HEMOLYSIN_CALCIUM"/>
    <property type="match status" value="15"/>
</dbReference>
<dbReference type="PRINTS" id="PR01488">
    <property type="entry name" value="RTXTOXINA"/>
</dbReference>
<keyword evidence="7" id="KW-0472">Membrane</keyword>
<dbReference type="Pfam" id="PF00353">
    <property type="entry name" value="HemolysinCabind"/>
    <property type="match status" value="26"/>
</dbReference>
<name>A0A844D1N9_9RHOB</name>
<dbReference type="CDD" id="cd00081">
    <property type="entry name" value="Hint"/>
    <property type="match status" value="1"/>
</dbReference>
<comment type="caution">
    <text evidence="10">The sequence shown here is derived from an EMBL/GenBank/DDBJ whole genome shotgun (WGS) entry which is preliminary data.</text>
</comment>
<feature type="compositionally biased region" description="Low complexity" evidence="8">
    <location>
        <begin position="961"/>
        <end position="970"/>
    </location>
</feature>
<feature type="region of interest" description="Disordered" evidence="8">
    <location>
        <begin position="1825"/>
        <end position="1983"/>
    </location>
</feature>
<dbReference type="PANTHER" id="PTHR38340:SF1">
    <property type="entry name" value="S-LAYER PROTEIN"/>
    <property type="match status" value="1"/>
</dbReference>
<dbReference type="InterPro" id="IPR036844">
    <property type="entry name" value="Hint_dom_sf"/>
</dbReference>
<evidence type="ECO:0000256" key="3">
    <source>
        <dbReference type="ARBA" id="ARBA00022525"/>
    </source>
</evidence>
<evidence type="ECO:0000256" key="1">
    <source>
        <dbReference type="ARBA" id="ARBA00004370"/>
    </source>
</evidence>
<dbReference type="InterPro" id="IPR001343">
    <property type="entry name" value="Hemolysn_Ca-bd"/>
</dbReference>
<proteinExistence type="predicted"/>
<dbReference type="InterPro" id="IPR018511">
    <property type="entry name" value="Hemolysin-typ_Ca-bd_CS"/>
</dbReference>
<dbReference type="SUPFAM" id="SSF51294">
    <property type="entry name" value="Hedgehog/intein (Hint) domain"/>
    <property type="match status" value="1"/>
</dbReference>
<organism evidence="10 11">
    <name type="scientific">Roseovarius bejariae</name>
    <dbReference type="NCBI Taxonomy" id="2576383"/>
    <lineage>
        <taxon>Bacteria</taxon>
        <taxon>Pseudomonadati</taxon>
        <taxon>Pseudomonadota</taxon>
        <taxon>Alphaproteobacteria</taxon>
        <taxon>Rhodobacterales</taxon>
        <taxon>Roseobacteraceae</taxon>
        <taxon>Roseovarius</taxon>
    </lineage>
</organism>
<dbReference type="GO" id="GO:0005509">
    <property type="term" value="F:calcium ion binding"/>
    <property type="evidence" value="ECO:0007669"/>
    <property type="project" value="InterPro"/>
</dbReference>
<comment type="subcellular location">
    <subcellularLocation>
        <location evidence="1">Membrane</location>
    </subcellularLocation>
    <subcellularLocation>
        <location evidence="2">Secreted</location>
    </subcellularLocation>
</comment>
<sequence length="2352" mass="234223">MATGYLVTLGDGSLDAGDYVSGAQSTFTIDQTIGTGEWTWSGVWDSDGQYYSNITDTGTYYVGSDGNVYFIPDTWNTTSGDASVTSAPAYTSGPDTVDGTAGDDLIDAGYVDAQGDQISDQAESVLGGDGDDTIAGSGGADTINGGAGLDYVDYSDSAYAVNVNLTSNTGSGGDAAGDQYFGIDGVIGSDFNDTIIGYDTAGADYTNVFSGGGGDDSIDARGADDTVFGDEGDDTLLGGGGNDYLDGGEGADSIQGGDGNDTIIGGTQVPDADLNLSWAAAGADEQDLSAGFVQDTGGINVAVSFTDDGNAGSISAETTDTQYVGSGEPFDPTSSAAMGGGSTTGDTSTTTVSFSAVDGAAYGDEVTNVSFRINDLDQNSWEDLVTIRAYDANGSLIESTITYQGATTTGTTPTEDGEGSWSQSNADGSALVEITGPVSYFEIDYDQGGTAGQALWVTDIHFTAVGASDGDDTLEGGAGNDSIVGDVGNDVLDGGTGQDTLDGGAGDDTFALSDDFGNDTILGSETGETAGDTLDLSNLTQDTTIDLTSADPEAGSVSNGTDSATFSEIENITLGGGTDTIVLADGSGSDTVQAFEAPIDNGDGTFTGQDQLDVSGLTSDGGTTPVTTADVTVTDDGSGNAVVTFPGGESITLVGVAPAQVDSVEELIAIGIPDGRDYIVEGTTGSDLINVDYVDDPEGDMVDATDNATGTNDDLITAGDGNDSAYGVDGNDTIYGEGGDDYLAGGVGDDLIDGGIGGDDLDGDAGNDTLIGGDGNDGLDGGTGNDSLTGDIGDDSLWGGADNDTLIGGDGNDAMYGGTGDDQIDAGTGTDFISLTGGNDTVFAGADDDNIVVVPGGYADGAVLDVDGGTTGNDSDTLNLSAWDAFRNLSEAADTDGDSTSGSVEVMDASGNWISVNFNEIETLLLPTSDLTPDYIVEGTAGGDYISDGYLGDPEGDLVDNNDNAAGTNDDSIRAEGGDDTIIAGLGTDSVDAGTGNDSARGGDGDDTLLGNAGNDTLLGESGNDSIDGGTGFDSLLGGLGNDTISGGDDADTIYGEGGDDSIDGGLGNDSLIGGDDADTVSGGAGIDEIYGNAGDDLLDGGTESDSLFGGTGDDTLIGGLGDDSMLGDGGDDLFVLENSFGNDSIDGWGTEETSGDTLDATAVTDNVTVDLTANGSPADPESGTISDGTSTANFADIENIDLGAGDDSVIGSDGDDSIAISTGAGADTVDGGAGNDVFDIGAADGAKDTVVLADGGGNDTIGGFEAPTDNGDGSFTGNDLLDVSGLNDAGGAPVNTDDVTVTDTNGDGTGDAILLFPNGESITLTGVAPSEVNDPAALGAMGIPIPNYIVEGTTSGDVIDSGYTGDPEGDQVDAGDNLAGTDDDSILAGAGNDTISAGAGADSIDAGIGDDLVYSGTGNDTVLAGDGADTVSGEAGDDSLVGGEGFDSLLGGDDNDVLLGEVGNDTLRGDAGNDTIIGGIGDDSAHGGTGDDSMSGGEGNDTLHGWYGNDTIDGGAGNDYIDADLGTDIASGGDGNDTIMGGYSVESDTLYGEAGDDSIDGQAGDDLIDGGIGDDTLLGSDGDDTFTLYDSFGNDTITGGETDETTGDSLDASSVTANTTLDLTAGIASDPESGTLSDGTSTAGFSEIENITLGSGDDSVIGSSGDDSVSTGAGADTVDGGAGNDTFDVGAADGAVDTVVLDDGDGNDTISGFEGPIDNGDGTYTGQDQIDTSALTDADGNPVLVSDVTVTDDGSGNALLTFPNGESLTLLGVDPASVTDHDALAAMGIAQSDYIVDGTAGGDLIDGSYTGDPDGDFVDNLDSRTNGNDDSIVAGAGDDTILAGDGNDTVEAGEGDDSVSGGAGNDEIYGFEGSDTVDGGAGDDFINTRTSPGTGLPDEEYNSGGALDYPADTDPTYDRDSVIGGDGNDTVLSGDDNDTVSGGLGADSVDAGFDDDSVTGDAGNDTLEGNEGNDTIDGGSDDDLIYGELSPSNPDYASYSLYELANDGTDAAPTNNADSLLGGDGNDTIYGQDDDDTLLGGSGDDLLDGGIDNDSLDGGTGSDILTGGAGDDTIVAAQGDTVTGGDGDDYFTIADFGEFGSDSISITGGEGDETAGDTLFLGADYSLNDLTFTNTDDSAGGLSGNFTMADGTVVNFAEIENIICFTPGTRILTGHGERPIEDLREGDMVVTRDHGLRPIRWIGKRSVPGKGRFAPVHVGANALSGAREGLVVSPQHRILFTGYRAELLFGEPEVLVPAKHLIDGRDVVQQDVDEVTYIHVMFDRHEVIYAEGIATESFHAGDVGLGAVDAAAREELFAIFPELRSAPYRHGKTARTCLKAHEARLIQGLGF</sequence>
<gene>
    <name evidence="10" type="ORF">FDP25_14915</name>
</gene>
<dbReference type="InterPro" id="IPR011049">
    <property type="entry name" value="Serralysin-like_metalloprot_C"/>
</dbReference>
<dbReference type="RefSeq" id="WP_281350486.1">
    <property type="nucleotide sequence ID" value="NZ_SZWE01000002.1"/>
</dbReference>
<dbReference type="InterPro" id="IPR050557">
    <property type="entry name" value="RTX_toxin/Mannuronan_C5-epim"/>
</dbReference>
<evidence type="ECO:0000256" key="8">
    <source>
        <dbReference type="SAM" id="MobiDB-lite"/>
    </source>
</evidence>
<keyword evidence="6" id="KW-0843">Virulence</keyword>
<protein>
    <recommendedName>
        <fullName evidence="9">Hedgehog/Intein (Hint) domain-containing protein</fullName>
    </recommendedName>
</protein>
<feature type="region of interest" description="Disordered" evidence="8">
    <location>
        <begin position="948"/>
        <end position="1026"/>
    </location>
</feature>
<evidence type="ECO:0000256" key="6">
    <source>
        <dbReference type="ARBA" id="ARBA00023026"/>
    </source>
</evidence>
<dbReference type="Pfam" id="PF13403">
    <property type="entry name" value="Hint_2"/>
    <property type="match status" value="1"/>
</dbReference>
<dbReference type="InterPro" id="IPR028992">
    <property type="entry name" value="Hedgehog/Intein_dom"/>
</dbReference>
<evidence type="ECO:0000256" key="2">
    <source>
        <dbReference type="ARBA" id="ARBA00004613"/>
    </source>
</evidence>
<dbReference type="GO" id="GO:0016020">
    <property type="term" value="C:membrane"/>
    <property type="evidence" value="ECO:0007669"/>
    <property type="project" value="UniProtKB-SubCell"/>
</dbReference>
<dbReference type="GO" id="GO:0090729">
    <property type="term" value="F:toxin activity"/>
    <property type="evidence" value="ECO:0007669"/>
    <property type="project" value="UniProtKB-KW"/>
</dbReference>
<feature type="region of interest" description="Disordered" evidence="8">
    <location>
        <begin position="1655"/>
        <end position="1682"/>
    </location>
</feature>
<feature type="domain" description="Hedgehog/Intein (Hint)" evidence="9">
    <location>
        <begin position="2164"/>
        <end position="2302"/>
    </location>
</feature>